<keyword evidence="1" id="KW-0812">Transmembrane</keyword>
<organism evidence="2 3">
    <name type="scientific">Saitozyma podzolica</name>
    <dbReference type="NCBI Taxonomy" id="1890683"/>
    <lineage>
        <taxon>Eukaryota</taxon>
        <taxon>Fungi</taxon>
        <taxon>Dikarya</taxon>
        <taxon>Basidiomycota</taxon>
        <taxon>Agaricomycotina</taxon>
        <taxon>Tremellomycetes</taxon>
        <taxon>Tremellales</taxon>
        <taxon>Trimorphomycetaceae</taxon>
        <taxon>Saitozyma</taxon>
    </lineage>
</organism>
<keyword evidence="1" id="KW-0472">Membrane</keyword>
<keyword evidence="3" id="KW-1185">Reference proteome</keyword>
<protein>
    <submittedName>
        <fullName evidence="2">Uncharacterized protein</fullName>
    </submittedName>
</protein>
<accession>A0A427Y7K9</accession>
<feature type="transmembrane region" description="Helical" evidence="1">
    <location>
        <begin position="36"/>
        <end position="56"/>
    </location>
</feature>
<sequence length="243" mass="27118">MSNKRRQRRSRSGSVPPFCSDTFNAARLVSLPIDLFLLYIFAGAWIYPVFVLTVSGQQYGVGAQGYTTDTAEPTSYRFNYPAPASWPSNLHLPTLLLVHFILAIFLLVHMLILLATVLLGRPARKESRARLVFRPLPLISGMLVAVFSLAVSSVDAAVWAKGQQNRSGAARTGGGYELRPAVLGYFVIIGGLLIGVTWMVNLLWVAGERCRRPQRKDHEVEIRGERYVRKAEAGWWDRLMGND</sequence>
<evidence type="ECO:0000256" key="1">
    <source>
        <dbReference type="SAM" id="Phobius"/>
    </source>
</evidence>
<evidence type="ECO:0000313" key="3">
    <source>
        <dbReference type="Proteomes" id="UP000279259"/>
    </source>
</evidence>
<comment type="caution">
    <text evidence="2">The sequence shown here is derived from an EMBL/GenBank/DDBJ whole genome shotgun (WGS) entry which is preliminary data.</text>
</comment>
<dbReference type="Proteomes" id="UP000279259">
    <property type="component" value="Unassembled WGS sequence"/>
</dbReference>
<evidence type="ECO:0000313" key="2">
    <source>
        <dbReference type="EMBL" id="RSH87044.1"/>
    </source>
</evidence>
<gene>
    <name evidence="2" type="ORF">EHS25_003532</name>
</gene>
<keyword evidence="1" id="KW-1133">Transmembrane helix</keyword>
<dbReference type="AlphaFoldDB" id="A0A427Y7K9"/>
<feature type="transmembrane region" description="Helical" evidence="1">
    <location>
        <begin position="182"/>
        <end position="206"/>
    </location>
</feature>
<feature type="transmembrane region" description="Helical" evidence="1">
    <location>
        <begin position="131"/>
        <end position="151"/>
    </location>
</feature>
<dbReference type="EMBL" id="RSCD01000018">
    <property type="protein sequence ID" value="RSH87044.1"/>
    <property type="molecule type" value="Genomic_DNA"/>
</dbReference>
<proteinExistence type="predicted"/>
<feature type="transmembrane region" description="Helical" evidence="1">
    <location>
        <begin position="96"/>
        <end position="119"/>
    </location>
</feature>
<reference evidence="2 3" key="1">
    <citation type="submission" date="2018-11" db="EMBL/GenBank/DDBJ databases">
        <title>Genome sequence of Saitozyma podzolica DSM 27192.</title>
        <authorList>
            <person name="Aliyu H."/>
            <person name="Gorte O."/>
            <person name="Ochsenreither K."/>
        </authorList>
    </citation>
    <scope>NUCLEOTIDE SEQUENCE [LARGE SCALE GENOMIC DNA]</scope>
    <source>
        <strain evidence="2 3">DSM 27192</strain>
    </source>
</reference>
<name>A0A427Y7K9_9TREE</name>
<dbReference type="OrthoDB" id="10316235at2759"/>